<protein>
    <submittedName>
        <fullName evidence="2">Uncharacterized protein</fullName>
    </submittedName>
</protein>
<dbReference type="EMBL" id="AGSI01000001">
    <property type="protein sequence ID" value="EIE27811.1"/>
    <property type="molecule type" value="Genomic_DNA"/>
</dbReference>
<comment type="caution">
    <text evidence="2">The sequence shown here is derived from an EMBL/GenBank/DDBJ whole genome shotgun (WGS) entry which is preliminary data.</text>
</comment>
<keyword evidence="1" id="KW-0472">Membrane</keyword>
<dbReference type="KEGG" id="csl:COCSUDRAFT_32114"/>
<dbReference type="RefSeq" id="XP_005652355.1">
    <property type="nucleotide sequence ID" value="XM_005652298.1"/>
</dbReference>
<dbReference type="AlphaFoldDB" id="I0ZAZ2"/>
<dbReference type="Proteomes" id="UP000007264">
    <property type="component" value="Unassembled WGS sequence"/>
</dbReference>
<keyword evidence="3" id="KW-1185">Reference proteome</keyword>
<reference evidence="2 3" key="1">
    <citation type="journal article" date="2012" name="Genome Biol.">
        <title>The genome of the polar eukaryotic microalga coccomyxa subellipsoidea reveals traits of cold adaptation.</title>
        <authorList>
            <person name="Blanc G."/>
            <person name="Agarkova I."/>
            <person name="Grimwood J."/>
            <person name="Kuo A."/>
            <person name="Brueggeman A."/>
            <person name="Dunigan D."/>
            <person name="Gurnon J."/>
            <person name="Ladunga I."/>
            <person name="Lindquist E."/>
            <person name="Lucas S."/>
            <person name="Pangilinan J."/>
            <person name="Proschold T."/>
            <person name="Salamov A."/>
            <person name="Schmutz J."/>
            <person name="Weeks D."/>
            <person name="Yamada T."/>
            <person name="Claverie J.M."/>
            <person name="Grigoriev I."/>
            <person name="Van Etten J."/>
            <person name="Lomsadze A."/>
            <person name="Borodovsky M."/>
        </authorList>
    </citation>
    <scope>NUCLEOTIDE SEQUENCE [LARGE SCALE GENOMIC DNA]</scope>
    <source>
        <strain evidence="2 3">C-169</strain>
    </source>
</reference>
<evidence type="ECO:0000313" key="3">
    <source>
        <dbReference type="Proteomes" id="UP000007264"/>
    </source>
</evidence>
<proteinExistence type="predicted"/>
<accession>I0ZAZ2</accession>
<gene>
    <name evidence="2" type="ORF">COCSUDRAFT_32114</name>
</gene>
<keyword evidence="1" id="KW-1133">Transmembrane helix</keyword>
<organism evidence="2 3">
    <name type="scientific">Coccomyxa subellipsoidea (strain C-169)</name>
    <name type="common">Green microalga</name>
    <dbReference type="NCBI Taxonomy" id="574566"/>
    <lineage>
        <taxon>Eukaryota</taxon>
        <taxon>Viridiplantae</taxon>
        <taxon>Chlorophyta</taxon>
        <taxon>core chlorophytes</taxon>
        <taxon>Trebouxiophyceae</taxon>
        <taxon>Trebouxiophyceae incertae sedis</taxon>
        <taxon>Coccomyxaceae</taxon>
        <taxon>Coccomyxa</taxon>
        <taxon>Coccomyxa subellipsoidea</taxon>
    </lineage>
</organism>
<feature type="transmembrane region" description="Helical" evidence="1">
    <location>
        <begin position="18"/>
        <end position="37"/>
    </location>
</feature>
<sequence length="66" mass="7195">MLAGCKPYIVREVRLTDIYSLVVILLAIIGHISCGSWGTRTIGGDFFVSMVLPIHAKAHAYDSFVA</sequence>
<evidence type="ECO:0000256" key="1">
    <source>
        <dbReference type="SAM" id="Phobius"/>
    </source>
</evidence>
<dbReference type="GeneID" id="17045867"/>
<name>I0ZAZ2_COCSC</name>
<keyword evidence="1" id="KW-0812">Transmembrane</keyword>
<evidence type="ECO:0000313" key="2">
    <source>
        <dbReference type="EMBL" id="EIE27811.1"/>
    </source>
</evidence>